<dbReference type="FunFam" id="1.20.120.80:FF:000002">
    <property type="entry name" value="Cytochrome c oxidase subunit 3"/>
    <property type="match status" value="1"/>
</dbReference>
<evidence type="ECO:0000256" key="9">
    <source>
        <dbReference type="SAM" id="Phobius"/>
    </source>
</evidence>
<dbReference type="EMBL" id="OQ821694">
    <property type="protein sequence ID" value="WXG25028.1"/>
    <property type="molecule type" value="Genomic_DNA"/>
</dbReference>
<dbReference type="Gene3D" id="1.10.287.70">
    <property type="match status" value="1"/>
</dbReference>
<keyword evidence="7 9" id="KW-0472">Membrane</keyword>
<evidence type="ECO:0000256" key="3">
    <source>
        <dbReference type="ARBA" id="ARBA00015944"/>
    </source>
</evidence>
<dbReference type="GO" id="GO:0006123">
    <property type="term" value="P:mitochondrial electron transport, cytochrome c to oxygen"/>
    <property type="evidence" value="ECO:0007669"/>
    <property type="project" value="TreeGrafter"/>
</dbReference>
<evidence type="ECO:0000256" key="2">
    <source>
        <dbReference type="ARBA" id="ARBA00010581"/>
    </source>
</evidence>
<sequence length="260" mass="31047">MAYHPYHIVENSPWPVVGSFSGFIFMSSLVFMFHNISLWFMNLCFIILLMIFYQWWRDIVREATFLGYHTSFVKKSLKLGMLLFILSEVFFFISFFWAYFHNMLAPDIEIGMLWPPKGVNIFNPYQIPLLNTIILLSSGFTVTWCHHSILNKNFFSSKISLLMTIVLGVYFSFLQGFEYYESLFCINDGIFGTVFFLMTGFHGIHVLIGTLFLSVNLIRMLNYHFSSKYHFSFECSAWYWHFVDVVWLFLYIFVYWWIFN</sequence>
<evidence type="ECO:0000256" key="7">
    <source>
        <dbReference type="ARBA" id="ARBA00023136"/>
    </source>
</evidence>
<feature type="transmembrane region" description="Helical" evidence="9">
    <location>
        <begin position="159"/>
        <end position="177"/>
    </location>
</feature>
<keyword evidence="5" id="KW-1278">Translocase</keyword>
<keyword evidence="8 11" id="KW-0496">Mitochondrion</keyword>
<evidence type="ECO:0000256" key="4">
    <source>
        <dbReference type="ARBA" id="ARBA00022692"/>
    </source>
</evidence>
<dbReference type="PANTHER" id="PTHR11403">
    <property type="entry name" value="CYTOCHROME C OXIDASE SUBUNIT III"/>
    <property type="match status" value="1"/>
</dbReference>
<evidence type="ECO:0000259" key="10">
    <source>
        <dbReference type="PROSITE" id="PS50253"/>
    </source>
</evidence>
<dbReference type="PANTHER" id="PTHR11403:SF7">
    <property type="entry name" value="CYTOCHROME C OXIDASE SUBUNIT 3"/>
    <property type="match status" value="1"/>
</dbReference>
<proteinExistence type="inferred from homology"/>
<name>A0AAU6PBL8_9ACAR</name>
<dbReference type="Gene3D" id="1.20.120.80">
    <property type="entry name" value="Cytochrome c oxidase, subunit III, four-helix bundle"/>
    <property type="match status" value="1"/>
</dbReference>
<dbReference type="CDD" id="cd01665">
    <property type="entry name" value="Cyt_c_Oxidase_III"/>
    <property type="match status" value="1"/>
</dbReference>
<dbReference type="GO" id="GO:0016020">
    <property type="term" value="C:membrane"/>
    <property type="evidence" value="ECO:0007669"/>
    <property type="project" value="UniProtKB-SubCell"/>
</dbReference>
<gene>
    <name evidence="11" type="primary">cox3</name>
</gene>
<comment type="subcellular location">
    <subcellularLocation>
        <location evidence="1">Membrane</location>
        <topology evidence="1">Multi-pass membrane protein</topology>
    </subcellularLocation>
</comment>
<dbReference type="InterPro" id="IPR035973">
    <property type="entry name" value="Cyt_c_oxidase_su3-like_sf"/>
</dbReference>
<dbReference type="InterPro" id="IPR033945">
    <property type="entry name" value="Cyt_c_oxase_su3_dom"/>
</dbReference>
<evidence type="ECO:0000256" key="5">
    <source>
        <dbReference type="ARBA" id="ARBA00022967"/>
    </source>
</evidence>
<keyword evidence="6 9" id="KW-1133">Transmembrane helix</keyword>
<reference evidence="11" key="1">
    <citation type="submission" date="2023-04" db="EMBL/GenBank/DDBJ databases">
        <authorList>
            <person name="He G."/>
            <person name="Yuan B."/>
            <person name="Dong W."/>
        </authorList>
    </citation>
    <scope>NUCLEOTIDE SEQUENCE</scope>
</reference>
<dbReference type="PROSITE" id="PS50253">
    <property type="entry name" value="COX3"/>
    <property type="match status" value="1"/>
</dbReference>
<accession>A0AAU6PBL8</accession>
<feature type="transmembrane region" description="Helical" evidence="9">
    <location>
        <begin position="189"/>
        <end position="218"/>
    </location>
</feature>
<dbReference type="GO" id="GO:0005739">
    <property type="term" value="C:mitochondrion"/>
    <property type="evidence" value="ECO:0007669"/>
    <property type="project" value="TreeGrafter"/>
</dbReference>
<keyword evidence="4 8" id="KW-0812">Transmembrane</keyword>
<geneLocation type="mitochondrion" evidence="11"/>
<dbReference type="InterPro" id="IPR024791">
    <property type="entry name" value="Cyt_c/ubiquinol_Oxase_su3"/>
</dbReference>
<dbReference type="GO" id="GO:0004129">
    <property type="term" value="F:cytochrome-c oxidase activity"/>
    <property type="evidence" value="ECO:0007669"/>
    <property type="project" value="InterPro"/>
</dbReference>
<dbReference type="Pfam" id="PF00510">
    <property type="entry name" value="COX3"/>
    <property type="match status" value="1"/>
</dbReference>
<dbReference type="AlphaFoldDB" id="A0AAU6PBL8"/>
<feature type="transmembrane region" description="Helical" evidence="9">
    <location>
        <begin position="77"/>
        <end position="100"/>
    </location>
</feature>
<feature type="transmembrane region" description="Helical" evidence="9">
    <location>
        <begin position="125"/>
        <end position="147"/>
    </location>
</feature>
<dbReference type="InterPro" id="IPR013833">
    <property type="entry name" value="Cyt_c_oxidase_su3_a-hlx"/>
</dbReference>
<organism evidence="11">
    <name type="scientific">Echinolaelaps traubi</name>
    <dbReference type="NCBI Taxonomy" id="3119979"/>
    <lineage>
        <taxon>Eukaryota</taxon>
        <taxon>Metazoa</taxon>
        <taxon>Ecdysozoa</taxon>
        <taxon>Arthropoda</taxon>
        <taxon>Chelicerata</taxon>
        <taxon>Arachnida</taxon>
        <taxon>Acari</taxon>
        <taxon>Parasitiformes</taxon>
        <taxon>Mesostigmata</taxon>
        <taxon>Gamasina</taxon>
        <taxon>Dermanyssoidea</taxon>
        <taxon>Laelapidae</taxon>
        <taxon>Echinolaelaps</taxon>
    </lineage>
</organism>
<evidence type="ECO:0000256" key="1">
    <source>
        <dbReference type="ARBA" id="ARBA00004141"/>
    </source>
</evidence>
<evidence type="ECO:0000256" key="8">
    <source>
        <dbReference type="RuleBase" id="RU003375"/>
    </source>
</evidence>
<evidence type="ECO:0000256" key="6">
    <source>
        <dbReference type="ARBA" id="ARBA00022989"/>
    </source>
</evidence>
<feature type="domain" description="Heme-copper oxidase subunit III family profile" evidence="10">
    <location>
        <begin position="2"/>
        <end position="259"/>
    </location>
</feature>
<feature type="transmembrane region" description="Helical" evidence="9">
    <location>
        <begin position="39"/>
        <end position="56"/>
    </location>
</feature>
<feature type="transmembrane region" description="Helical" evidence="9">
    <location>
        <begin position="238"/>
        <end position="258"/>
    </location>
</feature>
<evidence type="ECO:0000313" key="11">
    <source>
        <dbReference type="EMBL" id="WXG25028.1"/>
    </source>
</evidence>
<comment type="similarity">
    <text evidence="2 8">Belongs to the cytochrome c oxidase subunit 3 family.</text>
</comment>
<protein>
    <recommendedName>
        <fullName evidence="3 8">Cytochrome c oxidase subunit 3</fullName>
    </recommendedName>
</protein>
<dbReference type="SUPFAM" id="SSF81452">
    <property type="entry name" value="Cytochrome c oxidase subunit III-like"/>
    <property type="match status" value="1"/>
</dbReference>
<dbReference type="InterPro" id="IPR000298">
    <property type="entry name" value="Cyt_c_oxidase-like_su3"/>
</dbReference>
<comment type="function">
    <text evidence="8">Component of the cytochrome c oxidase, the last enzyme in the mitochondrial electron transport chain which drives oxidative phosphorylation. The respiratory chain contains 3 multisubunit complexes succinate dehydrogenase (complex II, CII), ubiquinol-cytochrome c oxidoreductase (cytochrome b-c1 complex, complex III, CIII) and cytochrome c oxidase (complex IV, CIV), that cooperate to transfer electrons derived from NADH and succinate to molecular oxygen, creating an electrochemical gradient over the inner membrane that drives transmembrane transport and the ATP synthase. Cytochrome c oxidase is the component of the respiratory chain that catalyzes the reduction of oxygen to water. Electrons originating from reduced cytochrome c in the intermembrane space (IMS) are transferred via the dinuclear copper A center (CU(A)) of subunit 2 and heme A of subunit 1 to the active site in subunit 1, a binuclear center (BNC) formed by heme A3 and copper B (CU(B)). The BNC reduces molecular oxygen to 2 water molecules using 4 electrons from cytochrome c in the IMS and 4 protons from the mitochondrial matrix.</text>
</comment>